<dbReference type="Proteomes" id="UP000324233">
    <property type="component" value="Chromosome"/>
</dbReference>
<reference evidence="2 3" key="1">
    <citation type="submission" date="2019-08" db="EMBL/GenBank/DDBJ databases">
        <title>Deep-cultivation of Planctomycetes and their phenomic and genomic characterization uncovers novel biology.</title>
        <authorList>
            <person name="Wiegand S."/>
            <person name="Jogler M."/>
            <person name="Boedeker C."/>
            <person name="Pinto D."/>
            <person name="Vollmers J."/>
            <person name="Rivas-Marin E."/>
            <person name="Kohn T."/>
            <person name="Peeters S.H."/>
            <person name="Heuer A."/>
            <person name="Rast P."/>
            <person name="Oberbeckmann S."/>
            <person name="Bunk B."/>
            <person name="Jeske O."/>
            <person name="Meyerdierks A."/>
            <person name="Storesund J.E."/>
            <person name="Kallscheuer N."/>
            <person name="Luecker S."/>
            <person name="Lage O.M."/>
            <person name="Pohl T."/>
            <person name="Merkel B.J."/>
            <person name="Hornburger P."/>
            <person name="Mueller R.-W."/>
            <person name="Bruemmer F."/>
            <person name="Labrenz M."/>
            <person name="Spormann A.M."/>
            <person name="Op den Camp H."/>
            <person name="Overmann J."/>
            <person name="Amann R."/>
            <person name="Jetten M.S.M."/>
            <person name="Mascher T."/>
            <person name="Medema M.H."/>
            <person name="Devos D.P."/>
            <person name="Kaster A.-K."/>
            <person name="Ovreas L."/>
            <person name="Rohde M."/>
            <person name="Galperin M.Y."/>
            <person name="Jogler C."/>
        </authorList>
    </citation>
    <scope>NUCLEOTIDE SEQUENCE [LARGE SCALE GENOMIC DNA]</scope>
    <source>
        <strain evidence="2 3">OJF2</strain>
    </source>
</reference>
<sequence>MVSIQSRPDHLDVDAGAAVPNDEFREVMLKIARRSRPERRLRYRESLGTQMIGTLSLALGAVALMRWADIGRGTILLGRATYAWLYESPDANATFTGAARNATFIPPPEWTFARYWGIALAGQLLGIAGVWRTRRREGTFSLLSALGILACTAACAPMYLLILFCAAAVGWPFLLAVGGAAILMKIVLVASRR</sequence>
<name>A0A5B9WF30_9BACT</name>
<proteinExistence type="predicted"/>
<dbReference type="EMBL" id="CP042997">
    <property type="protein sequence ID" value="QEH39073.1"/>
    <property type="molecule type" value="Genomic_DNA"/>
</dbReference>
<dbReference type="KEGG" id="agv:OJF2_76850"/>
<dbReference type="AlphaFoldDB" id="A0A5B9WF30"/>
<feature type="transmembrane region" description="Helical" evidence="1">
    <location>
        <begin position="170"/>
        <end position="190"/>
    </location>
</feature>
<keyword evidence="1" id="KW-1133">Transmembrane helix</keyword>
<organism evidence="2 3">
    <name type="scientific">Aquisphaera giovannonii</name>
    <dbReference type="NCBI Taxonomy" id="406548"/>
    <lineage>
        <taxon>Bacteria</taxon>
        <taxon>Pseudomonadati</taxon>
        <taxon>Planctomycetota</taxon>
        <taxon>Planctomycetia</taxon>
        <taxon>Isosphaerales</taxon>
        <taxon>Isosphaeraceae</taxon>
        <taxon>Aquisphaera</taxon>
    </lineage>
</organism>
<feature type="transmembrane region" description="Helical" evidence="1">
    <location>
        <begin position="113"/>
        <end position="131"/>
    </location>
</feature>
<keyword evidence="1" id="KW-0812">Transmembrane</keyword>
<evidence type="ECO:0000313" key="2">
    <source>
        <dbReference type="EMBL" id="QEH39073.1"/>
    </source>
</evidence>
<keyword evidence="3" id="KW-1185">Reference proteome</keyword>
<feature type="transmembrane region" description="Helical" evidence="1">
    <location>
        <begin position="143"/>
        <end position="164"/>
    </location>
</feature>
<evidence type="ECO:0000313" key="3">
    <source>
        <dbReference type="Proteomes" id="UP000324233"/>
    </source>
</evidence>
<feature type="transmembrane region" description="Helical" evidence="1">
    <location>
        <begin position="47"/>
        <end position="68"/>
    </location>
</feature>
<evidence type="ECO:0000256" key="1">
    <source>
        <dbReference type="SAM" id="Phobius"/>
    </source>
</evidence>
<keyword evidence="1" id="KW-0472">Membrane</keyword>
<protein>
    <submittedName>
        <fullName evidence="2">Uncharacterized protein</fullName>
    </submittedName>
</protein>
<accession>A0A5B9WF30</accession>
<gene>
    <name evidence="2" type="ORF">OJF2_76850</name>
</gene>